<dbReference type="EMBL" id="CABPRV010000020">
    <property type="protein sequence ID" value="VVE56305.1"/>
    <property type="molecule type" value="Genomic_DNA"/>
</dbReference>
<dbReference type="PIRSF" id="PIRSF033091">
    <property type="entry name" value="Pesterase_YhaO"/>
    <property type="match status" value="1"/>
</dbReference>
<dbReference type="InterPro" id="IPR029052">
    <property type="entry name" value="Metallo-depent_PP-like"/>
</dbReference>
<evidence type="ECO:0000256" key="1">
    <source>
        <dbReference type="ARBA" id="ARBA00022801"/>
    </source>
</evidence>
<proteinExistence type="predicted"/>
<dbReference type="Gene3D" id="3.60.21.10">
    <property type="match status" value="1"/>
</dbReference>
<comment type="caution">
    <text evidence="3">The sequence shown here is derived from an EMBL/GenBank/DDBJ whole genome shotgun (WGS) entry which is preliminary data.</text>
</comment>
<dbReference type="InterPro" id="IPR014576">
    <property type="entry name" value="Pesterase_YhaO"/>
</dbReference>
<evidence type="ECO:0000313" key="4">
    <source>
        <dbReference type="Proteomes" id="UP000366065"/>
    </source>
</evidence>
<dbReference type="CDD" id="cd00840">
    <property type="entry name" value="MPP_Mre11_N"/>
    <property type="match status" value="1"/>
</dbReference>
<dbReference type="InterPro" id="IPR050535">
    <property type="entry name" value="DNA_Repair-Maintenance_Comp"/>
</dbReference>
<evidence type="ECO:0000313" key="3">
    <source>
        <dbReference type="EMBL" id="VVE56305.1"/>
    </source>
</evidence>
<dbReference type="InterPro" id="IPR004843">
    <property type="entry name" value="Calcineurin-like_PHP"/>
</dbReference>
<protein>
    <submittedName>
        <fullName evidence="3">Metallophosphoesterase YhaO</fullName>
    </submittedName>
</protein>
<accession>A0ABY6WCE3</accession>
<evidence type="ECO:0000259" key="2">
    <source>
        <dbReference type="Pfam" id="PF00149"/>
    </source>
</evidence>
<name>A0ABY6WCE3_9BURK</name>
<gene>
    <name evidence="3" type="primary">yhaO</name>
    <name evidence="3" type="ORF">PCA20602_05091</name>
</gene>
<organism evidence="3 4">
    <name type="scientific">Pandoraea capi</name>
    <dbReference type="NCBI Taxonomy" id="2508286"/>
    <lineage>
        <taxon>Bacteria</taxon>
        <taxon>Pseudomonadati</taxon>
        <taxon>Pseudomonadota</taxon>
        <taxon>Betaproteobacteria</taxon>
        <taxon>Burkholderiales</taxon>
        <taxon>Burkholderiaceae</taxon>
        <taxon>Pandoraea</taxon>
    </lineage>
</organism>
<dbReference type="SUPFAM" id="SSF56300">
    <property type="entry name" value="Metallo-dependent phosphatases"/>
    <property type="match status" value="1"/>
</dbReference>
<feature type="domain" description="Calcineurin-like phosphoesterase" evidence="2">
    <location>
        <begin position="5"/>
        <end position="200"/>
    </location>
</feature>
<dbReference type="Pfam" id="PF00149">
    <property type="entry name" value="Metallophos"/>
    <property type="match status" value="1"/>
</dbReference>
<keyword evidence="4" id="KW-1185">Reference proteome</keyword>
<reference evidence="3 4" key="1">
    <citation type="submission" date="2019-08" db="EMBL/GenBank/DDBJ databases">
        <authorList>
            <person name="Peeters C."/>
        </authorList>
    </citation>
    <scope>NUCLEOTIDE SEQUENCE [LARGE SCALE GENOMIC DNA]</scope>
    <source>
        <strain evidence="3 4">LMG 20602</strain>
    </source>
</reference>
<dbReference type="Proteomes" id="UP000366065">
    <property type="component" value="Unassembled WGS sequence"/>
</dbReference>
<dbReference type="PANTHER" id="PTHR30337:SF7">
    <property type="entry name" value="PHOSPHOESTERASE"/>
    <property type="match status" value="1"/>
</dbReference>
<keyword evidence="1" id="KW-0378">Hydrolase</keyword>
<dbReference type="PANTHER" id="PTHR30337">
    <property type="entry name" value="COMPONENT OF ATP-DEPENDENT DSDNA EXONUCLEASE"/>
    <property type="match status" value="1"/>
</dbReference>
<sequence>MEKILRFIHAADIHIDSPLVGLSSYQDAPADLLRGATRAAFTNLVNEAIELQVDFMIIAGDLYDGPWKDHNTGIYFSREMGRLKKANIPVYLLYGNHDAESEMTKQLQLPDNVYGFGARKCSTFRIEHLKVALHGRSFKDAATYENLVTSYPAPEPGMFNIGVLHTALEGNTAHAPYAPCSLDELHAKGYDYWALGHVHEHRVWEGPSTVVFPGNLQGRHIRETGAKGAVLVSVDSTGQRALERLYVDVLRWHDLVVDVSACESLVASIRTVERELTQFLDDAGGSLTYAMRVTLVGESAAHGDLFGEETQLRQEVLGVAAALAPDRLWIEKVRVRTAMKDDGETIRARHDALSDLSELLATAEGDDDFLKTLQEELLGLVTKAPPELQQMIAYFPEIRAGNLSTLVNEARAGLLAHLEKTE</sequence>
<dbReference type="InterPro" id="IPR041796">
    <property type="entry name" value="Mre11_N"/>
</dbReference>